<dbReference type="GO" id="GO:0015271">
    <property type="term" value="F:outward rectifier potassium channel activity"/>
    <property type="evidence" value="ECO:0007669"/>
    <property type="project" value="TreeGrafter"/>
</dbReference>
<dbReference type="Pfam" id="PF07885">
    <property type="entry name" value="Ion_trans_2"/>
    <property type="match status" value="2"/>
</dbReference>
<accession>A0A670YVZ9</accession>
<dbReference type="InterPro" id="IPR001779">
    <property type="entry name" value="2pore_dom_K_chnl_TWIK1"/>
</dbReference>
<dbReference type="Gene3D" id="1.10.287.70">
    <property type="match status" value="1"/>
</dbReference>
<evidence type="ECO:0000256" key="8">
    <source>
        <dbReference type="ARBA" id="ARBA00023303"/>
    </source>
</evidence>
<evidence type="ECO:0000256" key="2">
    <source>
        <dbReference type="ARBA" id="ARBA00022448"/>
    </source>
</evidence>
<dbReference type="Ensembl" id="ENSPTXT00000016449.1">
    <property type="protein sequence ID" value="ENSPTXP00000015965.1"/>
    <property type="gene ID" value="ENSPTXG00000011011.1"/>
</dbReference>
<comment type="similarity">
    <text evidence="9">Belongs to the two pore domain potassium channel (TC 1.A.1.8) family.</text>
</comment>
<keyword evidence="13" id="KW-1185">Reference proteome</keyword>
<dbReference type="PRINTS" id="PR01333">
    <property type="entry name" value="2POREKCHANEL"/>
</dbReference>
<dbReference type="Proteomes" id="UP000472273">
    <property type="component" value="Unplaced"/>
</dbReference>
<feature type="transmembrane region" description="Helical" evidence="10">
    <location>
        <begin position="217"/>
        <end position="236"/>
    </location>
</feature>
<keyword evidence="5 10" id="KW-1133">Transmembrane helix</keyword>
<evidence type="ECO:0000256" key="1">
    <source>
        <dbReference type="ARBA" id="ARBA00004141"/>
    </source>
</evidence>
<dbReference type="InterPro" id="IPR013099">
    <property type="entry name" value="K_chnl_dom"/>
</dbReference>
<name>A0A670YVZ9_PSETE</name>
<comment type="subcellular location">
    <subcellularLocation>
        <location evidence="1">Membrane</location>
        <topology evidence="1">Multi-pass membrane protein</topology>
    </subcellularLocation>
</comment>
<keyword evidence="8 9" id="KW-0407">Ion channel</keyword>
<evidence type="ECO:0000256" key="3">
    <source>
        <dbReference type="ARBA" id="ARBA00022692"/>
    </source>
</evidence>
<feature type="domain" description="Potassium channel" evidence="11">
    <location>
        <begin position="197"/>
        <end position="261"/>
    </location>
</feature>
<dbReference type="PANTHER" id="PTHR11003:SF249">
    <property type="entry name" value="TWO PORE POTASSIUM CHANNEL PROTEIN SUP-9"/>
    <property type="match status" value="1"/>
</dbReference>
<proteinExistence type="inferred from homology"/>
<feature type="transmembrane region" description="Helical" evidence="10">
    <location>
        <begin position="137"/>
        <end position="162"/>
    </location>
</feature>
<keyword evidence="4" id="KW-0630">Potassium</keyword>
<evidence type="ECO:0000256" key="9">
    <source>
        <dbReference type="RuleBase" id="RU003857"/>
    </source>
</evidence>
<gene>
    <name evidence="12" type="primary">LOC113446562</name>
</gene>
<dbReference type="PRINTS" id="PR01096">
    <property type="entry name" value="TWIK1CHANNEL"/>
</dbReference>
<evidence type="ECO:0000313" key="12">
    <source>
        <dbReference type="Ensembl" id="ENSPTXP00000015965.1"/>
    </source>
</evidence>
<keyword evidence="2 9" id="KW-0813">Transport</keyword>
<evidence type="ECO:0000256" key="5">
    <source>
        <dbReference type="ARBA" id="ARBA00022989"/>
    </source>
</evidence>
<dbReference type="PANTHER" id="PTHR11003">
    <property type="entry name" value="POTASSIUM CHANNEL, SUBFAMILY K"/>
    <property type="match status" value="1"/>
</dbReference>
<feature type="transmembrane region" description="Helical" evidence="10">
    <location>
        <begin position="27"/>
        <end position="48"/>
    </location>
</feature>
<evidence type="ECO:0000256" key="6">
    <source>
        <dbReference type="ARBA" id="ARBA00023065"/>
    </source>
</evidence>
<dbReference type="OMA" id="LPQVCAM"/>
<organism evidence="12 13">
    <name type="scientific">Pseudonaja textilis</name>
    <name type="common">Eastern brown snake</name>
    <dbReference type="NCBI Taxonomy" id="8673"/>
    <lineage>
        <taxon>Eukaryota</taxon>
        <taxon>Metazoa</taxon>
        <taxon>Chordata</taxon>
        <taxon>Craniata</taxon>
        <taxon>Vertebrata</taxon>
        <taxon>Euteleostomi</taxon>
        <taxon>Lepidosauria</taxon>
        <taxon>Squamata</taxon>
        <taxon>Bifurcata</taxon>
        <taxon>Unidentata</taxon>
        <taxon>Episquamata</taxon>
        <taxon>Toxicofera</taxon>
        <taxon>Serpentes</taxon>
        <taxon>Colubroidea</taxon>
        <taxon>Elapidae</taxon>
        <taxon>Hydrophiinae</taxon>
        <taxon>Pseudonaja</taxon>
    </lineage>
</organism>
<evidence type="ECO:0000259" key="11">
    <source>
        <dbReference type="Pfam" id="PF07885"/>
    </source>
</evidence>
<dbReference type="InterPro" id="IPR003280">
    <property type="entry name" value="2pore_dom_K_chnl"/>
</dbReference>
<feature type="transmembrane region" description="Helical" evidence="10">
    <location>
        <begin position="243"/>
        <end position="267"/>
    </location>
</feature>
<dbReference type="GO" id="GO:0022841">
    <property type="term" value="F:potassium ion leak channel activity"/>
    <property type="evidence" value="ECO:0007669"/>
    <property type="project" value="TreeGrafter"/>
</dbReference>
<protein>
    <recommendedName>
        <fullName evidence="11">Potassium channel domain-containing protein</fullName>
    </recommendedName>
</protein>
<dbReference type="InterPro" id="IPR005408">
    <property type="entry name" value="2pore_dom_K_chnl_TWIK"/>
</dbReference>
<evidence type="ECO:0000313" key="13">
    <source>
        <dbReference type="Proteomes" id="UP000472273"/>
    </source>
</evidence>
<keyword evidence="7 10" id="KW-0472">Membrane</keyword>
<evidence type="ECO:0000256" key="4">
    <source>
        <dbReference type="ARBA" id="ARBA00022958"/>
    </source>
</evidence>
<feature type="domain" description="Potassium channel" evidence="11">
    <location>
        <begin position="106"/>
        <end position="161"/>
    </location>
</feature>
<dbReference type="GO" id="GO:0030322">
    <property type="term" value="P:stabilization of membrane potential"/>
    <property type="evidence" value="ECO:0007669"/>
    <property type="project" value="TreeGrafter"/>
</dbReference>
<dbReference type="GO" id="GO:0005886">
    <property type="term" value="C:plasma membrane"/>
    <property type="evidence" value="ECO:0007669"/>
    <property type="project" value="TreeGrafter"/>
</dbReference>
<feature type="transmembrane region" description="Helical" evidence="10">
    <location>
        <begin position="183"/>
        <end position="211"/>
    </location>
</feature>
<evidence type="ECO:0000256" key="7">
    <source>
        <dbReference type="ARBA" id="ARBA00023136"/>
    </source>
</evidence>
<evidence type="ECO:0000256" key="10">
    <source>
        <dbReference type="SAM" id="Phobius"/>
    </source>
</evidence>
<dbReference type="PRINTS" id="PR01586">
    <property type="entry name" value="TWIKCHANNEL"/>
</dbReference>
<dbReference type="GeneTree" id="ENSGT00940000155293"/>
<dbReference type="SUPFAM" id="SSF81324">
    <property type="entry name" value="Voltage-gated potassium channels"/>
    <property type="match status" value="2"/>
</dbReference>
<keyword evidence="6 9" id="KW-0406">Ion transport</keyword>
<reference evidence="12" key="2">
    <citation type="submission" date="2025-09" db="UniProtKB">
        <authorList>
            <consortium name="Ensembl"/>
        </authorList>
    </citation>
    <scope>IDENTIFICATION</scope>
</reference>
<sequence>PTQTLQGVGERLQEHSPLRGLRRPGRFGLLLAAYGLFLLLGAAVFAVLEAPAERALVTGLQAARASLLAEHRPCLAEEQLAGLLGRLLAAGGYADFALSNGSADPAWEFTSALFFVTSALTTTGYGNMVPLSDWGKIISIFYCFVGIPVTIFFIQGLLRYLLPILTYRPVQYIHSRWGLPQGHVAIGHSIGLGLATLILFILIPAVCFWVLKDNWTFLESIYFCFISLSTIGLGDFTPRNFKVTFIFLFPLFIGYLLTGLLAMLVTLETIYQLQEIHALVRFFAPSRRQRLEEDRVGIVTRDQLGMSSIDDPHLCVLSPASFSLSEAFRNFFSCSRQDFPEGLCSR</sequence>
<reference evidence="12" key="1">
    <citation type="submission" date="2025-08" db="UniProtKB">
        <authorList>
            <consortium name="Ensembl"/>
        </authorList>
    </citation>
    <scope>IDENTIFICATION</scope>
</reference>
<dbReference type="AlphaFoldDB" id="A0A670YVZ9"/>
<keyword evidence="3 9" id="KW-0812">Transmembrane</keyword>